<name>A0A1X0Y8F5_MYCSI</name>
<sequence>MTRVVLGSASTGRRKVLRQAGIEPLVVVSGVDEERLIADLSPKLGPGEVVCALARAKAEQVAADLDRGVAADCVVIGCDSMLYLDGQLCGKPESTAAARDLWQSMAGRSGELYTGHCVIRLQDNAITGSAVQNSVTTVHFGTPLPDDLEAYLADGESLRVAGGFTLDGLGGWFIDGVEGDPSAVIGLGLPLTRAMLRRVGLSIAALWADNRPAR</sequence>
<dbReference type="PIRSF" id="PIRSF006305">
    <property type="entry name" value="Maf"/>
    <property type="match status" value="1"/>
</dbReference>
<keyword evidence="3" id="KW-0963">Cytoplasm</keyword>
<dbReference type="SUPFAM" id="SSF52972">
    <property type="entry name" value="ITPase-like"/>
    <property type="match status" value="1"/>
</dbReference>
<dbReference type="EMBL" id="MZZM01000015">
    <property type="protein sequence ID" value="ORJ61445.1"/>
    <property type="molecule type" value="Genomic_DNA"/>
</dbReference>
<evidence type="ECO:0000313" key="5">
    <source>
        <dbReference type="Proteomes" id="UP000193040"/>
    </source>
</evidence>
<dbReference type="PANTHER" id="PTHR43213:SF5">
    <property type="entry name" value="BIFUNCTIONAL DTTP_UTP PYROPHOSPHATASE_METHYLTRANSFERASE PROTEIN-RELATED"/>
    <property type="match status" value="1"/>
</dbReference>
<comment type="subcellular location">
    <subcellularLocation>
        <location evidence="3">Cytoplasm</location>
    </subcellularLocation>
</comment>
<keyword evidence="2 3" id="KW-0378">Hydrolase</keyword>
<dbReference type="STRING" id="1784.VC42_19965"/>
<dbReference type="PANTHER" id="PTHR43213">
    <property type="entry name" value="BIFUNCTIONAL DTTP/UTP PYROPHOSPHATASE/METHYLTRANSFERASE PROTEIN-RELATED"/>
    <property type="match status" value="1"/>
</dbReference>
<dbReference type="InterPro" id="IPR029001">
    <property type="entry name" value="ITPase-like_fam"/>
</dbReference>
<comment type="caution">
    <text evidence="4">The sequence shown here is derived from an EMBL/GenBank/DDBJ whole genome shotgun (WGS) entry which is preliminary data.</text>
</comment>
<dbReference type="Gene3D" id="3.90.950.10">
    <property type="match status" value="1"/>
</dbReference>
<evidence type="ECO:0000256" key="1">
    <source>
        <dbReference type="ARBA" id="ARBA00001968"/>
    </source>
</evidence>
<comment type="catalytic activity">
    <reaction evidence="3">
        <text>a 2'-deoxyribonucleoside 5'-triphosphate + H2O = a 2'-deoxyribonucleoside 5'-phosphate + diphosphate + H(+)</text>
        <dbReference type="Rhea" id="RHEA:44644"/>
        <dbReference type="ChEBI" id="CHEBI:15377"/>
        <dbReference type="ChEBI" id="CHEBI:15378"/>
        <dbReference type="ChEBI" id="CHEBI:33019"/>
        <dbReference type="ChEBI" id="CHEBI:61560"/>
        <dbReference type="ChEBI" id="CHEBI:65317"/>
        <dbReference type="EC" id="3.6.1.9"/>
    </reaction>
</comment>
<dbReference type="EC" id="3.6.1.9" evidence="3"/>
<dbReference type="NCBIfam" id="TIGR00172">
    <property type="entry name" value="maf"/>
    <property type="match status" value="1"/>
</dbReference>
<keyword evidence="5" id="KW-1185">Reference proteome</keyword>
<comment type="catalytic activity">
    <reaction evidence="3">
        <text>a ribonucleoside 5'-triphosphate + H2O = a ribonucleoside 5'-phosphate + diphosphate + H(+)</text>
        <dbReference type="Rhea" id="RHEA:23996"/>
        <dbReference type="ChEBI" id="CHEBI:15377"/>
        <dbReference type="ChEBI" id="CHEBI:15378"/>
        <dbReference type="ChEBI" id="CHEBI:33019"/>
        <dbReference type="ChEBI" id="CHEBI:58043"/>
        <dbReference type="ChEBI" id="CHEBI:61557"/>
        <dbReference type="EC" id="3.6.1.9"/>
    </reaction>
</comment>
<evidence type="ECO:0000313" key="4">
    <source>
        <dbReference type="EMBL" id="ORJ61445.1"/>
    </source>
</evidence>
<dbReference type="InterPro" id="IPR003697">
    <property type="entry name" value="Maf-like"/>
</dbReference>
<evidence type="ECO:0000256" key="3">
    <source>
        <dbReference type="HAMAP-Rule" id="MF_00528"/>
    </source>
</evidence>
<organism evidence="4 5">
    <name type="scientific">Mycobacterium simiae</name>
    <name type="common">Mycobacterium habana</name>
    <dbReference type="NCBI Taxonomy" id="1784"/>
    <lineage>
        <taxon>Bacteria</taxon>
        <taxon>Bacillati</taxon>
        <taxon>Actinomycetota</taxon>
        <taxon>Actinomycetes</taxon>
        <taxon>Mycobacteriales</taxon>
        <taxon>Mycobacteriaceae</taxon>
        <taxon>Mycobacterium</taxon>
        <taxon>Mycobacterium simiae complex</taxon>
    </lineage>
</organism>
<dbReference type="Pfam" id="PF02545">
    <property type="entry name" value="Maf"/>
    <property type="match status" value="1"/>
</dbReference>
<dbReference type="HAMAP" id="MF_00528">
    <property type="entry name" value="Maf"/>
    <property type="match status" value="1"/>
</dbReference>
<dbReference type="RefSeq" id="WP_061558483.1">
    <property type="nucleotide sequence ID" value="NZ_MZZM01000015.1"/>
</dbReference>
<protein>
    <recommendedName>
        <fullName evidence="3">Nucleoside triphosphate pyrophosphatase</fullName>
        <ecNumber evidence="3">3.6.1.9</ecNumber>
    </recommendedName>
    <alternativeName>
        <fullName evidence="3">Nucleotide pyrophosphatase</fullName>
        <shortName evidence="3">Nucleotide PPase</shortName>
    </alternativeName>
</protein>
<dbReference type="GO" id="GO:0005737">
    <property type="term" value="C:cytoplasm"/>
    <property type="evidence" value="ECO:0007669"/>
    <property type="project" value="UniProtKB-SubCell"/>
</dbReference>
<comment type="similarity">
    <text evidence="3">Belongs to the Maf family.</text>
</comment>
<evidence type="ECO:0000256" key="2">
    <source>
        <dbReference type="ARBA" id="ARBA00022801"/>
    </source>
</evidence>
<proteinExistence type="inferred from homology"/>
<dbReference type="CDD" id="cd00555">
    <property type="entry name" value="Maf"/>
    <property type="match status" value="1"/>
</dbReference>
<dbReference type="GO" id="GO:0009117">
    <property type="term" value="P:nucleotide metabolic process"/>
    <property type="evidence" value="ECO:0007669"/>
    <property type="project" value="UniProtKB-KW"/>
</dbReference>
<comment type="caution">
    <text evidence="3">Lacks conserved residue(s) required for the propagation of feature annotation.</text>
</comment>
<gene>
    <name evidence="4" type="ORF">B5M45_10190</name>
</gene>
<accession>A0A1X0Y8F5</accession>
<reference evidence="4 5" key="1">
    <citation type="submission" date="2017-03" db="EMBL/GenBank/DDBJ databases">
        <title>Genomic insights into Mycobacterium simiae human colonization.</title>
        <authorList>
            <person name="Steffani J.L."/>
            <person name="Brunck M.E."/>
            <person name="Cruz E."/>
            <person name="Montiel R."/>
            <person name="Barona F."/>
        </authorList>
    </citation>
    <scope>NUCLEOTIDE SEQUENCE [LARGE SCALE GENOMIC DNA]</scope>
    <source>
        <strain evidence="4 5">MsiGto</strain>
    </source>
</reference>
<comment type="function">
    <text evidence="3">Nucleoside triphosphate pyrophosphatase. May have a dual role in cell division arrest and in preventing the incorporation of modified nucleotides into cellular nucleic acids.</text>
</comment>
<dbReference type="Proteomes" id="UP000193040">
    <property type="component" value="Unassembled WGS sequence"/>
</dbReference>
<comment type="cofactor">
    <cofactor evidence="1 3">
        <name>a divalent metal cation</name>
        <dbReference type="ChEBI" id="CHEBI:60240"/>
    </cofactor>
</comment>
<feature type="active site" description="Proton acceptor" evidence="3">
    <location>
        <position position="79"/>
    </location>
</feature>
<keyword evidence="3" id="KW-0546">Nucleotide metabolism</keyword>
<dbReference type="AlphaFoldDB" id="A0A1X0Y8F5"/>
<dbReference type="GO" id="GO:0047429">
    <property type="term" value="F:nucleoside triphosphate diphosphatase activity"/>
    <property type="evidence" value="ECO:0007669"/>
    <property type="project" value="UniProtKB-EC"/>
</dbReference>